<dbReference type="InterPro" id="IPR037138">
    <property type="entry name" value="His_deacetylse_dom_sf"/>
</dbReference>
<evidence type="ECO:0000256" key="2">
    <source>
        <dbReference type="ARBA" id="ARBA00012111"/>
    </source>
</evidence>
<dbReference type="EC" id="3.5.1.98" evidence="2"/>
<evidence type="ECO:0000256" key="4">
    <source>
        <dbReference type="ARBA" id="ARBA00022853"/>
    </source>
</evidence>
<dbReference type="Proteomes" id="UP001165085">
    <property type="component" value="Unassembled WGS sequence"/>
</dbReference>
<dbReference type="OrthoDB" id="73273at2759"/>
<proteinExistence type="inferred from homology"/>
<dbReference type="GO" id="GO:0141221">
    <property type="term" value="F:histone deacetylase activity, hydrolytic mechanism"/>
    <property type="evidence" value="ECO:0007669"/>
    <property type="project" value="UniProtKB-EC"/>
</dbReference>
<evidence type="ECO:0000259" key="6">
    <source>
        <dbReference type="Pfam" id="PF00850"/>
    </source>
</evidence>
<reference evidence="8" key="1">
    <citation type="journal article" date="2023" name="Commun. Biol.">
        <title>Genome analysis of Parmales, the sister group of diatoms, reveals the evolutionary specialization of diatoms from phago-mixotrophs to photoautotrophs.</title>
        <authorList>
            <person name="Ban H."/>
            <person name="Sato S."/>
            <person name="Yoshikawa S."/>
            <person name="Yamada K."/>
            <person name="Nakamura Y."/>
            <person name="Ichinomiya M."/>
            <person name="Sato N."/>
            <person name="Blanc-Mathieu R."/>
            <person name="Endo H."/>
            <person name="Kuwata A."/>
            <person name="Ogata H."/>
        </authorList>
    </citation>
    <scope>NUCLEOTIDE SEQUENCE [LARGE SCALE GENOMIC DNA]</scope>
    <source>
        <strain evidence="8">NIES 3701</strain>
    </source>
</reference>
<organism evidence="7 8">
    <name type="scientific">Triparma strigata</name>
    <dbReference type="NCBI Taxonomy" id="1606541"/>
    <lineage>
        <taxon>Eukaryota</taxon>
        <taxon>Sar</taxon>
        <taxon>Stramenopiles</taxon>
        <taxon>Ochrophyta</taxon>
        <taxon>Bolidophyceae</taxon>
        <taxon>Parmales</taxon>
        <taxon>Triparmaceae</taxon>
        <taxon>Triparma</taxon>
    </lineage>
</organism>
<feature type="compositionally biased region" description="Low complexity" evidence="5">
    <location>
        <begin position="45"/>
        <end position="69"/>
    </location>
</feature>
<comment type="similarity">
    <text evidence="1">Belongs to the histone deacetylase family. HD type 1 subfamily.</text>
</comment>
<dbReference type="GO" id="GO:0000118">
    <property type="term" value="C:histone deacetylase complex"/>
    <property type="evidence" value="ECO:0007669"/>
    <property type="project" value="UniProtKB-ARBA"/>
</dbReference>
<evidence type="ECO:0000256" key="5">
    <source>
        <dbReference type="SAM" id="MobiDB-lite"/>
    </source>
</evidence>
<feature type="compositionally biased region" description="Basic and acidic residues" evidence="5">
    <location>
        <begin position="12"/>
        <end position="24"/>
    </location>
</feature>
<protein>
    <recommendedName>
        <fullName evidence="2">histone deacetylase</fullName>
        <ecNumber evidence="2">3.5.1.98</ecNumber>
    </recommendedName>
</protein>
<dbReference type="InterPro" id="IPR003084">
    <property type="entry name" value="HDAC_I/II"/>
</dbReference>
<dbReference type="SUPFAM" id="SSF52768">
    <property type="entry name" value="Arginase/deacetylase"/>
    <property type="match status" value="1"/>
</dbReference>
<sequence>MSTSSSPSLPGIKEESASKRIKLDDDGDGDGNGDPAQEEKKEETTSSSSTPSSSSATTTATTTTSSSESLMNLPKPVSAPFSSTSSTNTTNTTATASTAIPPTPRPSPVLNRCVIMFSSSYVRSLTFLGNRLGDGSRTDPTPNRLTIHGDRDILLSSLLTEYLLPPLQKMGLIVPVSPKMCSINHMLKFHTLPYLNILQNGPSSPSDLETYNLIDDCALPTTSEGRSHLFRYLQSVVGASLHAVAMLQPYSSNVKRTTCAVNWGGGRHHAKANMAGGFCYVNDAVLALQGMRQKFGKTIYVDIDIHHCDGVEDAFLHDSKVVTVSFHKYDLGFFPGTGPPTGKKGVVNVPLPGGVTDDMFKSVFEDGLEKIIHANCEHSQPFKAFVLAVGADGLYGDPIVGKDGWSLTTRGLADSVRFVSLLCKRLHLPLLILGGGGYSDVNAARTFGVCTVAACEAGREGVLSRLPDRIPDHEFFPRYGPTFSIHTEETTKGDYGSEVGRRGRKVWAGVEDAKAVIEIAVQSVKGGNQGGFSYNDDD</sequence>
<dbReference type="InterPro" id="IPR000286">
    <property type="entry name" value="HDACs"/>
</dbReference>
<dbReference type="Pfam" id="PF00850">
    <property type="entry name" value="Hist_deacetyl"/>
    <property type="match status" value="1"/>
</dbReference>
<evidence type="ECO:0000313" key="8">
    <source>
        <dbReference type="Proteomes" id="UP001165085"/>
    </source>
</evidence>
<dbReference type="InterPro" id="IPR023696">
    <property type="entry name" value="Ureohydrolase_dom_sf"/>
</dbReference>
<dbReference type="PANTHER" id="PTHR10625">
    <property type="entry name" value="HISTONE DEACETYLASE HDAC1-RELATED"/>
    <property type="match status" value="1"/>
</dbReference>
<feature type="domain" description="Histone deacetylase" evidence="6">
    <location>
        <begin position="170"/>
        <end position="449"/>
    </location>
</feature>
<gene>
    <name evidence="7" type="ORF">TrST_g1426</name>
</gene>
<dbReference type="PANTHER" id="PTHR10625:SF10">
    <property type="entry name" value="HISTONE DEACETYLASE HDAC1"/>
    <property type="match status" value="1"/>
</dbReference>
<feature type="region of interest" description="Disordered" evidence="5">
    <location>
        <begin position="1"/>
        <end position="108"/>
    </location>
</feature>
<keyword evidence="3" id="KW-0378">Hydrolase</keyword>
<feature type="compositionally biased region" description="Low complexity" evidence="5">
    <location>
        <begin position="76"/>
        <end position="100"/>
    </location>
</feature>
<dbReference type="GO" id="GO:0040029">
    <property type="term" value="P:epigenetic regulation of gene expression"/>
    <property type="evidence" value="ECO:0007669"/>
    <property type="project" value="TreeGrafter"/>
</dbReference>
<evidence type="ECO:0000313" key="7">
    <source>
        <dbReference type="EMBL" id="GMH96350.1"/>
    </source>
</evidence>
<dbReference type="PRINTS" id="PR01270">
    <property type="entry name" value="HDASUPER"/>
</dbReference>
<evidence type="ECO:0000256" key="3">
    <source>
        <dbReference type="ARBA" id="ARBA00022801"/>
    </source>
</evidence>
<keyword evidence="8" id="KW-1185">Reference proteome</keyword>
<accession>A0A9W7EZK0</accession>
<dbReference type="InterPro" id="IPR023801">
    <property type="entry name" value="His_deacetylse_dom"/>
</dbReference>
<dbReference type="AlphaFoldDB" id="A0A9W7EZK0"/>
<name>A0A9W7EZK0_9STRA</name>
<dbReference type="Gene3D" id="3.40.800.20">
    <property type="entry name" value="Histone deacetylase domain"/>
    <property type="match status" value="1"/>
</dbReference>
<dbReference type="PRINTS" id="PR01271">
    <property type="entry name" value="HISDACETLASE"/>
</dbReference>
<dbReference type="EMBL" id="BRXY01000466">
    <property type="protein sequence ID" value="GMH96350.1"/>
    <property type="molecule type" value="Genomic_DNA"/>
</dbReference>
<evidence type="ECO:0000256" key="1">
    <source>
        <dbReference type="ARBA" id="ARBA00006457"/>
    </source>
</evidence>
<comment type="caution">
    <text evidence="7">The sequence shown here is derived from an EMBL/GenBank/DDBJ whole genome shotgun (WGS) entry which is preliminary data.</text>
</comment>
<keyword evidence="4" id="KW-0156">Chromatin regulator</keyword>